<dbReference type="RefSeq" id="WP_103931646.1">
    <property type="nucleotide sequence ID" value="NZ_FNVA01000001.1"/>
</dbReference>
<keyword evidence="3" id="KW-1185">Reference proteome</keyword>
<protein>
    <recommendedName>
        <fullName evidence="4">TPR repeat</fullName>
    </recommendedName>
</protein>
<proteinExistence type="predicted"/>
<dbReference type="Proteomes" id="UP000236728">
    <property type="component" value="Unassembled WGS sequence"/>
</dbReference>
<dbReference type="SMART" id="SM00671">
    <property type="entry name" value="SEL1"/>
    <property type="match status" value="6"/>
</dbReference>
<dbReference type="SUPFAM" id="SSF81901">
    <property type="entry name" value="HCP-like"/>
    <property type="match status" value="2"/>
</dbReference>
<dbReference type="AlphaFoldDB" id="A0A1H5TVK6"/>
<dbReference type="OrthoDB" id="5321503at2"/>
<dbReference type="EMBL" id="FNVA01000001">
    <property type="protein sequence ID" value="SEF66833.1"/>
    <property type="molecule type" value="Genomic_DNA"/>
</dbReference>
<name>A0A1H5TVK6_9BACT</name>
<reference evidence="2 3" key="1">
    <citation type="submission" date="2016-10" db="EMBL/GenBank/DDBJ databases">
        <authorList>
            <person name="de Groot N.N."/>
        </authorList>
    </citation>
    <scope>NUCLEOTIDE SEQUENCE [LARGE SCALE GENOMIC DNA]</scope>
    <source>
        <strain evidence="2 3">DSM 22489</strain>
    </source>
</reference>
<accession>A0A1H5TVK6</accession>
<feature type="region of interest" description="Disordered" evidence="1">
    <location>
        <begin position="287"/>
        <end position="307"/>
    </location>
</feature>
<sequence length="307" mass="34117">MPAFPTEQILIDRAEAGDPYALFEMAVSIEESALGDADLRRAADYYRRAATRGHLTALNNLCLMAVRSDSVVSVSREEWGRLEELGRSGDREAQNTVGLGHFYGEAADFDYELAREWYTRSAEGGCAAAQFNLGGIWFEAKGVDRDLDKAVTWYSRAAQSGHELALVQLGSMHEKGLGVEKNLALALTLYSCALRRHSKRAAIHLGIMYAKGKEISQDLPTAYALFERSLELRDNADNGTLHPSYIENALYWLGHITEQSPALGKRTALYWYGRGADAGSDLCAKQVERLKRESGPSRARRSSRRKH</sequence>
<evidence type="ECO:0000313" key="2">
    <source>
        <dbReference type="EMBL" id="SEF66833.1"/>
    </source>
</evidence>
<dbReference type="InterPro" id="IPR006597">
    <property type="entry name" value="Sel1-like"/>
</dbReference>
<dbReference type="Gene3D" id="1.25.40.10">
    <property type="entry name" value="Tetratricopeptide repeat domain"/>
    <property type="match status" value="1"/>
</dbReference>
<evidence type="ECO:0008006" key="4">
    <source>
        <dbReference type="Google" id="ProtNLM"/>
    </source>
</evidence>
<feature type="compositionally biased region" description="Basic residues" evidence="1">
    <location>
        <begin position="298"/>
        <end position="307"/>
    </location>
</feature>
<dbReference type="Pfam" id="PF08238">
    <property type="entry name" value="Sel1"/>
    <property type="match status" value="6"/>
</dbReference>
<organism evidence="2 3">
    <name type="scientific">Bryocella elongata</name>
    <dbReference type="NCBI Taxonomy" id="863522"/>
    <lineage>
        <taxon>Bacteria</taxon>
        <taxon>Pseudomonadati</taxon>
        <taxon>Acidobacteriota</taxon>
        <taxon>Terriglobia</taxon>
        <taxon>Terriglobales</taxon>
        <taxon>Acidobacteriaceae</taxon>
        <taxon>Bryocella</taxon>
    </lineage>
</organism>
<evidence type="ECO:0000313" key="3">
    <source>
        <dbReference type="Proteomes" id="UP000236728"/>
    </source>
</evidence>
<dbReference type="InterPro" id="IPR011990">
    <property type="entry name" value="TPR-like_helical_dom_sf"/>
</dbReference>
<dbReference type="PANTHER" id="PTHR43628:SF1">
    <property type="entry name" value="CHITIN SYNTHASE REGULATORY FACTOR 2-RELATED"/>
    <property type="match status" value="1"/>
</dbReference>
<evidence type="ECO:0000256" key="1">
    <source>
        <dbReference type="SAM" id="MobiDB-lite"/>
    </source>
</evidence>
<dbReference type="PANTHER" id="PTHR43628">
    <property type="entry name" value="ACTIVATOR OF C KINASE PROTEIN 1-RELATED"/>
    <property type="match status" value="1"/>
</dbReference>
<dbReference type="InterPro" id="IPR052945">
    <property type="entry name" value="Mitotic_Regulator"/>
</dbReference>
<gene>
    <name evidence="2" type="ORF">SAMN05421819_0756</name>
</gene>